<organism evidence="9 10">
    <name type="scientific">Hordeum vulgare subsp. vulgare</name>
    <name type="common">Domesticated barley</name>
    <dbReference type="NCBI Taxonomy" id="112509"/>
    <lineage>
        <taxon>Eukaryota</taxon>
        <taxon>Viridiplantae</taxon>
        <taxon>Streptophyta</taxon>
        <taxon>Embryophyta</taxon>
        <taxon>Tracheophyta</taxon>
        <taxon>Spermatophyta</taxon>
        <taxon>Magnoliopsida</taxon>
        <taxon>Liliopsida</taxon>
        <taxon>Poales</taxon>
        <taxon>Poaceae</taxon>
        <taxon>BOP clade</taxon>
        <taxon>Pooideae</taxon>
        <taxon>Triticodae</taxon>
        <taxon>Triticeae</taxon>
        <taxon>Hordeinae</taxon>
        <taxon>Hordeum</taxon>
    </lineage>
</organism>
<evidence type="ECO:0000256" key="5">
    <source>
        <dbReference type="ARBA" id="ARBA00022577"/>
    </source>
</evidence>
<dbReference type="OMA" id="CMSSITH"/>
<comment type="similarity">
    <text evidence="2">Belongs to the DEFL family.</text>
</comment>
<evidence type="ECO:0000256" key="6">
    <source>
        <dbReference type="ARBA" id="ARBA00022729"/>
    </source>
</evidence>
<dbReference type="AlphaFoldDB" id="A0A8I6Y8C9"/>
<accession>A0A8I6Y8C9</accession>
<evidence type="ECO:0000256" key="3">
    <source>
        <dbReference type="ARBA" id="ARBA00022525"/>
    </source>
</evidence>
<dbReference type="GO" id="GO:0031640">
    <property type="term" value="P:killing of cells of another organism"/>
    <property type="evidence" value="ECO:0007669"/>
    <property type="project" value="UniProtKB-KW"/>
</dbReference>
<dbReference type="Gramene" id="HORVU.MOREX.r3.6HG0628010.1">
    <property type="protein sequence ID" value="HORVU.MOREX.r3.6HG0628010.1"/>
    <property type="gene ID" value="HORVU.MOREX.r3.6HG0628010"/>
</dbReference>
<dbReference type="PANTHER" id="PTHR34783">
    <property type="entry name" value="DEFENSIN-LIKE PROTEIN 144-RELATED"/>
    <property type="match status" value="1"/>
</dbReference>
<protein>
    <submittedName>
        <fullName evidence="9">Uncharacterized protein</fullName>
    </submittedName>
</protein>
<comment type="subcellular location">
    <subcellularLocation>
        <location evidence="1">Secreted</location>
    </subcellularLocation>
</comment>
<keyword evidence="7" id="KW-0611">Plant defense</keyword>
<evidence type="ECO:0000256" key="4">
    <source>
        <dbReference type="ARBA" id="ARBA00022529"/>
    </source>
</evidence>
<feature type="signal peptide" evidence="8">
    <location>
        <begin position="1"/>
        <end position="21"/>
    </location>
</feature>
<keyword evidence="6 8" id="KW-0732">Signal</keyword>
<evidence type="ECO:0000256" key="8">
    <source>
        <dbReference type="SAM" id="SignalP"/>
    </source>
</evidence>
<dbReference type="Proteomes" id="UP000011116">
    <property type="component" value="Chromosome 6H"/>
</dbReference>
<evidence type="ECO:0000313" key="10">
    <source>
        <dbReference type="Proteomes" id="UP000011116"/>
    </source>
</evidence>
<keyword evidence="5" id="KW-0295">Fungicide</keyword>
<dbReference type="GO" id="GO:0050832">
    <property type="term" value="P:defense response to fungus"/>
    <property type="evidence" value="ECO:0007669"/>
    <property type="project" value="UniProtKB-KW"/>
</dbReference>
<dbReference type="GO" id="GO:0005576">
    <property type="term" value="C:extracellular region"/>
    <property type="evidence" value="ECO:0007669"/>
    <property type="project" value="UniProtKB-SubCell"/>
</dbReference>
<evidence type="ECO:0000313" key="9">
    <source>
        <dbReference type="EnsemblPlants" id="HORVU.MOREX.r3.6HG0628010.1"/>
    </source>
</evidence>
<sequence>MTSTKMLLVVAFLMLSSDVVMEVSAGISSHPISCMSSITHPSPKPCDNQICRETCVKRIGYGTEGECVAKGCQCTFCTKWPPRQSTNEH</sequence>
<feature type="chain" id="PRO_5035211191" evidence="8">
    <location>
        <begin position="22"/>
        <end position="89"/>
    </location>
</feature>
<evidence type="ECO:0000256" key="7">
    <source>
        <dbReference type="ARBA" id="ARBA00022821"/>
    </source>
</evidence>
<reference evidence="9" key="3">
    <citation type="submission" date="2022-01" db="UniProtKB">
        <authorList>
            <consortium name="EnsemblPlants"/>
        </authorList>
    </citation>
    <scope>IDENTIFICATION</scope>
    <source>
        <strain evidence="9">subsp. vulgare</strain>
    </source>
</reference>
<keyword evidence="10" id="KW-1185">Reference proteome</keyword>
<dbReference type="EnsemblPlants" id="HORVU.MOREX.r3.6HG0628010.1">
    <property type="protein sequence ID" value="HORVU.MOREX.r3.6HG0628010.1"/>
    <property type="gene ID" value="HORVU.MOREX.r3.6HG0628010"/>
</dbReference>
<reference evidence="9" key="2">
    <citation type="submission" date="2020-10" db="EMBL/GenBank/DDBJ databases">
        <authorList>
            <person name="Scholz U."/>
            <person name="Mascher M."/>
            <person name="Fiebig A."/>
        </authorList>
    </citation>
    <scope>NUCLEOTIDE SEQUENCE [LARGE SCALE GENOMIC DNA]</scope>
    <source>
        <strain evidence="9">cv. Morex</strain>
    </source>
</reference>
<dbReference type="Gramene" id="HORVU.MOREX.r2.6HG0521290.1">
    <property type="protein sequence ID" value="HORVU.MOREX.r2.6HG0521290.1"/>
    <property type="gene ID" value="HORVU.MOREX.r2.6HG0521290"/>
</dbReference>
<reference evidence="10" key="1">
    <citation type="journal article" date="2012" name="Nature">
        <title>A physical, genetic and functional sequence assembly of the barley genome.</title>
        <authorList>
            <consortium name="The International Barley Genome Sequencing Consortium"/>
            <person name="Mayer K.F."/>
            <person name="Waugh R."/>
            <person name="Brown J.W."/>
            <person name="Schulman A."/>
            <person name="Langridge P."/>
            <person name="Platzer M."/>
            <person name="Fincher G.B."/>
            <person name="Muehlbauer G.J."/>
            <person name="Sato K."/>
            <person name="Close T.J."/>
            <person name="Wise R.P."/>
            <person name="Stein N."/>
        </authorList>
    </citation>
    <scope>NUCLEOTIDE SEQUENCE [LARGE SCALE GENOMIC DNA]</scope>
    <source>
        <strain evidence="10">cv. Morex</strain>
    </source>
</reference>
<name>A0A8I6Y8C9_HORVV</name>
<evidence type="ECO:0000256" key="2">
    <source>
        <dbReference type="ARBA" id="ARBA00006722"/>
    </source>
</evidence>
<evidence type="ECO:0000256" key="1">
    <source>
        <dbReference type="ARBA" id="ARBA00004613"/>
    </source>
</evidence>
<keyword evidence="3" id="KW-0964">Secreted</keyword>
<keyword evidence="4" id="KW-0929">Antimicrobial</keyword>
<dbReference type="SMR" id="A0A8I6Y8C9"/>
<dbReference type="PANTHER" id="PTHR34783:SF1">
    <property type="entry name" value="DEFENSIN-LIKE PROTEIN 144-RELATED"/>
    <property type="match status" value="1"/>
</dbReference>
<dbReference type="InterPro" id="IPR010851">
    <property type="entry name" value="DEFL"/>
</dbReference>
<proteinExistence type="inferred from homology"/>